<dbReference type="EMBL" id="LT607756">
    <property type="protein sequence ID" value="SCG85368.1"/>
    <property type="molecule type" value="Genomic_DNA"/>
</dbReference>
<dbReference type="AlphaFoldDB" id="A0A1D3L1C1"/>
<gene>
    <name evidence="2" type="ORF">MCBB_0802</name>
</gene>
<accession>A0A1D3L1C1</accession>
<evidence type="ECO:0000256" key="1">
    <source>
        <dbReference type="SAM" id="MobiDB-lite"/>
    </source>
</evidence>
<evidence type="ECO:0000313" key="3">
    <source>
        <dbReference type="Proteomes" id="UP000094707"/>
    </source>
</evidence>
<dbReference type="Proteomes" id="UP000094707">
    <property type="component" value="Chromosome I"/>
</dbReference>
<sequence>MDNGDLLLSMTLKDNSDNEESRCKSPSEKDLRDIAKVLIEKYNYDPEGMCQVSTFVVRNDYLKLMQIQSNIKKSHAEDLNFESTDDSTTFNLKEADFQQISNIINEYLHPKN</sequence>
<evidence type="ECO:0000313" key="2">
    <source>
        <dbReference type="EMBL" id="SCG85368.1"/>
    </source>
</evidence>
<protein>
    <submittedName>
        <fullName evidence="2">Cyclin-dependent kinase inhibitor</fullName>
    </submittedName>
</protein>
<dbReference type="KEGG" id="mcub:MCBB_0802"/>
<reference evidence="2 3" key="1">
    <citation type="submission" date="2016-08" db="EMBL/GenBank/DDBJ databases">
        <authorList>
            <person name="Seilhamer J.J."/>
        </authorList>
    </citation>
    <scope>NUCLEOTIDE SEQUENCE [LARGE SCALE GENOMIC DNA]</scope>
    <source>
        <strain evidence="2">Buetzberg</strain>
    </source>
</reference>
<dbReference type="RefSeq" id="WP_171899083.1">
    <property type="nucleotide sequence ID" value="NZ_LT607756.1"/>
</dbReference>
<organism evidence="2 3">
    <name type="scientific">Methanobacterium congolense</name>
    <dbReference type="NCBI Taxonomy" id="118062"/>
    <lineage>
        <taxon>Archaea</taxon>
        <taxon>Methanobacteriati</taxon>
        <taxon>Methanobacteriota</taxon>
        <taxon>Methanomada group</taxon>
        <taxon>Methanobacteria</taxon>
        <taxon>Methanobacteriales</taxon>
        <taxon>Methanobacteriaceae</taxon>
        <taxon>Methanobacterium</taxon>
    </lineage>
</organism>
<proteinExistence type="predicted"/>
<name>A0A1D3L1C1_9EURY</name>
<dbReference type="GeneID" id="30411653"/>
<keyword evidence="3" id="KW-1185">Reference proteome</keyword>
<feature type="compositionally biased region" description="Basic and acidic residues" evidence="1">
    <location>
        <begin position="14"/>
        <end position="28"/>
    </location>
</feature>
<feature type="region of interest" description="Disordered" evidence="1">
    <location>
        <begin position="1"/>
        <end position="28"/>
    </location>
</feature>